<accession>A0A2P6TL21</accession>
<proteinExistence type="predicted"/>
<gene>
    <name evidence="1" type="ORF">C2E21_6113</name>
</gene>
<organism evidence="1 2">
    <name type="scientific">Chlorella sorokiniana</name>
    <name type="common">Freshwater green alga</name>
    <dbReference type="NCBI Taxonomy" id="3076"/>
    <lineage>
        <taxon>Eukaryota</taxon>
        <taxon>Viridiplantae</taxon>
        <taxon>Chlorophyta</taxon>
        <taxon>core chlorophytes</taxon>
        <taxon>Trebouxiophyceae</taxon>
        <taxon>Chlorellales</taxon>
        <taxon>Chlorellaceae</taxon>
        <taxon>Chlorella clade</taxon>
        <taxon>Chlorella</taxon>
    </lineage>
</organism>
<sequence>MPVALDACVPLPAVLPWLHRHATALRLVPPPKSLSDRAGCSREQALQWVQDHCGPLTLDPGGQCSSELAAELTYEQFIRQLALARGRRSMFNYESSLFVPPGTEYRYSGDYQPLPMLQLADMRRLQVLDITCGSIDSFLVHSFDTEVLAQLTALRELTLRNFHEPCLWGVPRQLRVLRVLGSHYNDLMWHHPRHPRTFFSLPPAADRRLDLVELVGYNNEYSPILVITADHILKLFHEPYFFKVLLSSLCQHCQHVRTDAHVLFLGDPNPVLTTKRWVAPDHDLQVFASNDLGAAVEALARAVAAAQPPMLERLEIVAGAQLVLPCGALVSAALMAEPQGQRLLQERWPGLQVHMRQQAGDAGSEDWLLLMWPPHPRR</sequence>
<comment type="caution">
    <text evidence="1">The sequence shown here is derived from an EMBL/GenBank/DDBJ whole genome shotgun (WGS) entry which is preliminary data.</text>
</comment>
<dbReference type="GO" id="GO:0003677">
    <property type="term" value="F:DNA binding"/>
    <property type="evidence" value="ECO:0007669"/>
    <property type="project" value="UniProtKB-KW"/>
</dbReference>
<evidence type="ECO:0000313" key="1">
    <source>
        <dbReference type="EMBL" id="PRW44990.1"/>
    </source>
</evidence>
<reference evidence="1 2" key="1">
    <citation type="journal article" date="2018" name="Plant J.">
        <title>Genome sequences of Chlorella sorokiniana UTEX 1602 and Micractinium conductrix SAG 241.80: implications to maltose excretion by a green alga.</title>
        <authorList>
            <person name="Arriola M.B."/>
            <person name="Velmurugan N."/>
            <person name="Zhang Y."/>
            <person name="Plunkett M.H."/>
            <person name="Hondzo H."/>
            <person name="Barney B.M."/>
        </authorList>
    </citation>
    <scope>NUCLEOTIDE SEQUENCE [LARGE SCALE GENOMIC DNA]</scope>
    <source>
        <strain evidence="2">UTEX 1602</strain>
    </source>
</reference>
<keyword evidence="1" id="KW-0238">DNA-binding</keyword>
<keyword evidence="2" id="KW-1185">Reference proteome</keyword>
<dbReference type="EMBL" id="LHPG02000012">
    <property type="protein sequence ID" value="PRW44990.1"/>
    <property type="molecule type" value="Genomic_DNA"/>
</dbReference>
<name>A0A2P6TL21_CHLSO</name>
<dbReference type="Proteomes" id="UP000239899">
    <property type="component" value="Unassembled WGS sequence"/>
</dbReference>
<protein>
    <submittedName>
        <fullName evidence="1">DNA-binding response regulator</fullName>
    </submittedName>
</protein>
<evidence type="ECO:0000313" key="2">
    <source>
        <dbReference type="Proteomes" id="UP000239899"/>
    </source>
</evidence>
<dbReference type="AlphaFoldDB" id="A0A2P6TL21"/>
<dbReference type="OrthoDB" id="10538454at2759"/>